<proteinExistence type="predicted"/>
<feature type="transmembrane region" description="Helical" evidence="2">
    <location>
        <begin position="37"/>
        <end position="58"/>
    </location>
</feature>
<accession>A0ABN2IR39</accession>
<sequence>MTTSFFQDLRDKVESGAYTPDLDAIHRAGGHRRRVRNVGIVASVVALAVLITGTSFAVSTARSDRVPPAKAPATGTPAKVVPLTASMKVGRIYPIDTKLTYALVVASPGKYALARTTDGGGHWRAYALPADANAAADQAPKNVWGPDPVVSTNDFLVFLSATALTVGGYLTQDGGQSWRRIVGGHPLSGVPKGLPPTIVGDDINSVPRGWTLAMMQKRMDGFQLTAVDPATGVWHVLAIAPGTGVGSVEASRDGTIWCTYTPTAGGNGLAVSHDQGRTWTTHVLKSSEGSVGTSITSLDGRHAAISTIRPVPQKSGLGQGVTLVTDDGGRTWNEDPQSHGLPFSAWPLDDGSIVGTGNNDIGNRDNVVITRDNGRTFTPVAPNGPVNFFGKTVNGLLVRGYVGGTGATDSVSTDGVHWTSPPVPPLK</sequence>
<keyword evidence="2" id="KW-0812">Transmembrane</keyword>
<evidence type="ECO:0008006" key="5">
    <source>
        <dbReference type="Google" id="ProtNLM"/>
    </source>
</evidence>
<dbReference type="EMBL" id="BAAANY010000036">
    <property type="protein sequence ID" value="GAA1709793.1"/>
    <property type="molecule type" value="Genomic_DNA"/>
</dbReference>
<reference evidence="3 4" key="1">
    <citation type="journal article" date="2019" name="Int. J. Syst. Evol. Microbiol.">
        <title>The Global Catalogue of Microorganisms (GCM) 10K type strain sequencing project: providing services to taxonomists for standard genome sequencing and annotation.</title>
        <authorList>
            <consortium name="The Broad Institute Genomics Platform"/>
            <consortium name="The Broad Institute Genome Sequencing Center for Infectious Disease"/>
            <person name="Wu L."/>
            <person name="Ma J."/>
        </authorList>
    </citation>
    <scope>NUCLEOTIDE SEQUENCE [LARGE SCALE GENOMIC DNA]</scope>
    <source>
        <strain evidence="3 4">JCM 14718</strain>
    </source>
</reference>
<keyword evidence="2" id="KW-1133">Transmembrane helix</keyword>
<dbReference type="CDD" id="cd15482">
    <property type="entry name" value="Sialidase_non-viral"/>
    <property type="match status" value="1"/>
</dbReference>
<dbReference type="Proteomes" id="UP001500618">
    <property type="component" value="Unassembled WGS sequence"/>
</dbReference>
<evidence type="ECO:0000256" key="2">
    <source>
        <dbReference type="SAM" id="Phobius"/>
    </source>
</evidence>
<comment type="caution">
    <text evidence="3">The sequence shown here is derived from an EMBL/GenBank/DDBJ whole genome shotgun (WGS) entry which is preliminary data.</text>
</comment>
<evidence type="ECO:0000313" key="3">
    <source>
        <dbReference type="EMBL" id="GAA1709793.1"/>
    </source>
</evidence>
<protein>
    <recommendedName>
        <fullName evidence="5">Exo-alpha-sialidase</fullName>
    </recommendedName>
</protein>
<name>A0ABN2IR39_9ACTN</name>
<dbReference type="InterPro" id="IPR015943">
    <property type="entry name" value="WD40/YVTN_repeat-like_dom_sf"/>
</dbReference>
<evidence type="ECO:0000256" key="1">
    <source>
        <dbReference type="SAM" id="MobiDB-lite"/>
    </source>
</evidence>
<gene>
    <name evidence="3" type="ORF">GCM10009765_68810</name>
</gene>
<dbReference type="SUPFAM" id="SSF110296">
    <property type="entry name" value="Oligoxyloglucan reducing end-specific cellobiohydrolase"/>
    <property type="match status" value="1"/>
</dbReference>
<organism evidence="3 4">
    <name type="scientific">Fodinicola feengrottensis</name>
    <dbReference type="NCBI Taxonomy" id="435914"/>
    <lineage>
        <taxon>Bacteria</taxon>
        <taxon>Bacillati</taxon>
        <taxon>Actinomycetota</taxon>
        <taxon>Actinomycetes</taxon>
        <taxon>Mycobacteriales</taxon>
        <taxon>Fodinicola</taxon>
    </lineage>
</organism>
<feature type="region of interest" description="Disordered" evidence="1">
    <location>
        <begin position="408"/>
        <end position="427"/>
    </location>
</feature>
<dbReference type="RefSeq" id="WP_344314344.1">
    <property type="nucleotide sequence ID" value="NZ_BAAANY010000036.1"/>
</dbReference>
<keyword evidence="4" id="KW-1185">Reference proteome</keyword>
<evidence type="ECO:0000313" key="4">
    <source>
        <dbReference type="Proteomes" id="UP001500618"/>
    </source>
</evidence>
<dbReference type="Gene3D" id="2.130.10.10">
    <property type="entry name" value="YVTN repeat-like/Quinoprotein amine dehydrogenase"/>
    <property type="match status" value="1"/>
</dbReference>
<keyword evidence="2" id="KW-0472">Membrane</keyword>